<dbReference type="Proteomes" id="UP001064632">
    <property type="component" value="Chromosome"/>
</dbReference>
<accession>A0ABY6BC32</accession>
<dbReference type="Gene3D" id="3.10.129.10">
    <property type="entry name" value="Hotdog Thioesterase"/>
    <property type="match status" value="1"/>
</dbReference>
<name>A0ABY6BC32_9GAMM</name>
<dbReference type="EMBL" id="CP104694">
    <property type="protein sequence ID" value="UXI66191.1"/>
    <property type="molecule type" value="Genomic_DNA"/>
</dbReference>
<dbReference type="SUPFAM" id="SSF54637">
    <property type="entry name" value="Thioesterase/thiol ester dehydrase-isomerase"/>
    <property type="match status" value="1"/>
</dbReference>
<dbReference type="RefSeq" id="WP_261693175.1">
    <property type="nucleotide sequence ID" value="NZ_CP104694.1"/>
</dbReference>
<dbReference type="Pfam" id="PF07977">
    <property type="entry name" value="FabA"/>
    <property type="match status" value="1"/>
</dbReference>
<dbReference type="InterPro" id="IPR029069">
    <property type="entry name" value="HotDog_dom_sf"/>
</dbReference>
<sequence length="203" mass="21649">MTPDASAIATPRPAAAPPIPLYPFELDRAQIQQFLPHRGDILFVRHLRVLSHDHYIGQACWDAVGAGIAGHFPECPVVPAVFLIEAAAQIAGAGMLAGDPIARRNAPGRVGMLAGTRRCSFTRPVRPGDVLTYELTARQVGDDFAQVKGTAQLGSLPVAQFELLVAQAPLDKLAEFLPVDDLRRGSAGVFGFPLQGDTSTQHP</sequence>
<evidence type="ECO:0000256" key="1">
    <source>
        <dbReference type="ARBA" id="ARBA00023239"/>
    </source>
</evidence>
<reference evidence="2" key="1">
    <citation type="submission" date="2022-09" db="EMBL/GenBank/DDBJ databases">
        <title>Tahibacter sp. nov., isolated from a fresh water.</title>
        <authorList>
            <person name="Baek J.H."/>
            <person name="Lee J.K."/>
            <person name="Kim J.M."/>
            <person name="Jeon C.O."/>
        </authorList>
    </citation>
    <scope>NUCLEOTIDE SEQUENCE</scope>
    <source>
        <strain evidence="2">W38</strain>
    </source>
</reference>
<evidence type="ECO:0000313" key="3">
    <source>
        <dbReference type="Proteomes" id="UP001064632"/>
    </source>
</evidence>
<organism evidence="2 3">
    <name type="scientific">Tahibacter amnicola</name>
    <dbReference type="NCBI Taxonomy" id="2976241"/>
    <lineage>
        <taxon>Bacteria</taxon>
        <taxon>Pseudomonadati</taxon>
        <taxon>Pseudomonadota</taxon>
        <taxon>Gammaproteobacteria</taxon>
        <taxon>Lysobacterales</taxon>
        <taxon>Rhodanobacteraceae</taxon>
        <taxon>Tahibacter</taxon>
    </lineage>
</organism>
<gene>
    <name evidence="2" type="ORF">N4264_15690</name>
</gene>
<keyword evidence="3" id="KW-1185">Reference proteome</keyword>
<keyword evidence="1" id="KW-0456">Lyase</keyword>
<evidence type="ECO:0000313" key="2">
    <source>
        <dbReference type="EMBL" id="UXI66191.1"/>
    </source>
</evidence>
<dbReference type="PANTHER" id="PTHR30272">
    <property type="entry name" value="3-HYDROXYACYL-[ACYL-CARRIER-PROTEIN] DEHYDRATASE"/>
    <property type="match status" value="1"/>
</dbReference>
<evidence type="ECO:0008006" key="4">
    <source>
        <dbReference type="Google" id="ProtNLM"/>
    </source>
</evidence>
<dbReference type="InterPro" id="IPR013114">
    <property type="entry name" value="FabA_FabZ"/>
</dbReference>
<dbReference type="PANTHER" id="PTHR30272:SF1">
    <property type="entry name" value="3-HYDROXYACYL-[ACYL-CARRIER-PROTEIN] DEHYDRATASE"/>
    <property type="match status" value="1"/>
</dbReference>
<proteinExistence type="predicted"/>
<protein>
    <recommendedName>
        <fullName evidence="4">3-hydroxyacyl-[acyl-carrier-protein] dehydratase</fullName>
    </recommendedName>
</protein>